<dbReference type="GO" id="GO:0016491">
    <property type="term" value="F:oxidoreductase activity"/>
    <property type="evidence" value="ECO:0007669"/>
    <property type="project" value="UniProtKB-KW"/>
</dbReference>
<reference evidence="5" key="1">
    <citation type="journal article" date="2013" name="Nature">
        <title>Pan genome of the phytoplankton Emiliania underpins its global distribution.</title>
        <authorList>
            <person name="Read B.A."/>
            <person name="Kegel J."/>
            <person name="Klute M.J."/>
            <person name="Kuo A."/>
            <person name="Lefebvre S.C."/>
            <person name="Maumus F."/>
            <person name="Mayer C."/>
            <person name="Miller J."/>
            <person name="Monier A."/>
            <person name="Salamov A."/>
            <person name="Young J."/>
            <person name="Aguilar M."/>
            <person name="Claverie J.M."/>
            <person name="Frickenhaus S."/>
            <person name="Gonzalez K."/>
            <person name="Herman E.K."/>
            <person name="Lin Y.C."/>
            <person name="Napier J."/>
            <person name="Ogata H."/>
            <person name="Sarno A.F."/>
            <person name="Shmutz J."/>
            <person name="Schroeder D."/>
            <person name="de Vargas C."/>
            <person name="Verret F."/>
            <person name="von Dassow P."/>
            <person name="Valentin K."/>
            <person name="Van de Peer Y."/>
            <person name="Wheeler G."/>
            <person name="Dacks J.B."/>
            <person name="Delwiche C.F."/>
            <person name="Dyhrman S.T."/>
            <person name="Glockner G."/>
            <person name="John U."/>
            <person name="Richards T."/>
            <person name="Worden A.Z."/>
            <person name="Zhang X."/>
            <person name="Grigoriev I.V."/>
            <person name="Allen A.E."/>
            <person name="Bidle K."/>
            <person name="Borodovsky M."/>
            <person name="Bowler C."/>
            <person name="Brownlee C."/>
            <person name="Cock J.M."/>
            <person name="Elias M."/>
            <person name="Gladyshev V.N."/>
            <person name="Groth M."/>
            <person name="Guda C."/>
            <person name="Hadaegh A."/>
            <person name="Iglesias-Rodriguez M.D."/>
            <person name="Jenkins J."/>
            <person name="Jones B.M."/>
            <person name="Lawson T."/>
            <person name="Leese F."/>
            <person name="Lindquist E."/>
            <person name="Lobanov A."/>
            <person name="Lomsadze A."/>
            <person name="Malik S.B."/>
            <person name="Marsh M.E."/>
            <person name="Mackinder L."/>
            <person name="Mock T."/>
            <person name="Mueller-Roeber B."/>
            <person name="Pagarete A."/>
            <person name="Parker M."/>
            <person name="Probert I."/>
            <person name="Quesneville H."/>
            <person name="Raines C."/>
            <person name="Rensing S.A."/>
            <person name="Riano-Pachon D.M."/>
            <person name="Richier S."/>
            <person name="Rokitta S."/>
            <person name="Shiraiwa Y."/>
            <person name="Soanes D.M."/>
            <person name="van der Giezen M."/>
            <person name="Wahlund T.M."/>
            <person name="Williams B."/>
            <person name="Wilson W."/>
            <person name="Wolfe G."/>
            <person name="Wurch L.L."/>
        </authorList>
    </citation>
    <scope>NUCLEOTIDE SEQUENCE</scope>
</reference>
<keyword evidence="5" id="KW-1185">Reference proteome</keyword>
<dbReference type="InterPro" id="IPR002937">
    <property type="entry name" value="Amino_oxidase"/>
</dbReference>
<dbReference type="InterPro" id="IPR050281">
    <property type="entry name" value="Flavin_monoamine_oxidase"/>
</dbReference>
<dbReference type="AlphaFoldDB" id="A0A0D3JKZ0"/>
<dbReference type="KEGG" id="ehx:EMIHUDRAFT_238919"/>
<dbReference type="GeneID" id="17269720"/>
<keyword evidence="2" id="KW-0560">Oxidoreductase</keyword>
<proteinExistence type="inferred from homology"/>
<comment type="similarity">
    <text evidence="1">Belongs to the flavin monoamine oxidase family.</text>
</comment>
<feature type="domain" description="Amine oxidase" evidence="3">
    <location>
        <begin position="78"/>
        <end position="132"/>
    </location>
</feature>
<dbReference type="Proteomes" id="UP000013827">
    <property type="component" value="Unassembled WGS sequence"/>
</dbReference>
<dbReference type="Pfam" id="PF01593">
    <property type="entry name" value="Amino_oxidase"/>
    <property type="match status" value="1"/>
</dbReference>
<accession>A0A0D3JKZ0</accession>
<evidence type="ECO:0000313" key="5">
    <source>
        <dbReference type="Proteomes" id="UP000013827"/>
    </source>
</evidence>
<dbReference type="PANTHER" id="PTHR10742:SF386">
    <property type="entry name" value="LYSINE-SPECIFIC HISTONE DEMETHYLASE 1A"/>
    <property type="match status" value="1"/>
</dbReference>
<evidence type="ECO:0000259" key="3">
    <source>
        <dbReference type="Pfam" id="PF01593"/>
    </source>
</evidence>
<dbReference type="HOGENOM" id="CLU_1900159_0_0_1"/>
<sequence length="134" mass="14449">MRVTSSAPIEKGADFFGCLPPAAETAAEAAKARGEFFMFWNLQRSHGTAALMCVSSGAFAEGTWRHLSYKRVVGSSLAVLKLVRQLFRKSVVTDWGRNPFCRGSYSYVGVDASGAEYDELARPVGGRLFFAGGG</sequence>
<reference evidence="4" key="2">
    <citation type="submission" date="2024-10" db="UniProtKB">
        <authorList>
            <consortium name="EnsemblProtists"/>
        </authorList>
    </citation>
    <scope>IDENTIFICATION</scope>
</reference>
<evidence type="ECO:0000256" key="1">
    <source>
        <dbReference type="ARBA" id="ARBA00005995"/>
    </source>
</evidence>
<dbReference type="Gene3D" id="3.90.660.10">
    <property type="match status" value="1"/>
</dbReference>
<dbReference type="SUPFAM" id="SSF54373">
    <property type="entry name" value="FAD-linked reductases, C-terminal domain"/>
    <property type="match status" value="1"/>
</dbReference>
<dbReference type="STRING" id="2903.R1EBW2"/>
<protein>
    <recommendedName>
        <fullName evidence="3">Amine oxidase domain-containing protein</fullName>
    </recommendedName>
</protein>
<dbReference type="PaxDb" id="2903-EOD24175"/>
<evidence type="ECO:0000313" key="4">
    <source>
        <dbReference type="EnsemblProtists" id="EOD24175"/>
    </source>
</evidence>
<dbReference type="EnsemblProtists" id="EOD24175">
    <property type="protein sequence ID" value="EOD24175"/>
    <property type="gene ID" value="EMIHUDRAFT_238919"/>
</dbReference>
<dbReference type="eggNOG" id="KOG0029">
    <property type="taxonomic scope" value="Eukaryota"/>
</dbReference>
<dbReference type="PANTHER" id="PTHR10742">
    <property type="entry name" value="FLAVIN MONOAMINE OXIDASE"/>
    <property type="match status" value="1"/>
</dbReference>
<evidence type="ECO:0000256" key="2">
    <source>
        <dbReference type="ARBA" id="ARBA00023002"/>
    </source>
</evidence>
<dbReference type="RefSeq" id="XP_005776604.1">
    <property type="nucleotide sequence ID" value="XM_005776547.1"/>
</dbReference>
<name>A0A0D3JKZ0_EMIH1</name>
<organism evidence="4 5">
    <name type="scientific">Emiliania huxleyi (strain CCMP1516)</name>
    <dbReference type="NCBI Taxonomy" id="280463"/>
    <lineage>
        <taxon>Eukaryota</taxon>
        <taxon>Haptista</taxon>
        <taxon>Haptophyta</taxon>
        <taxon>Prymnesiophyceae</taxon>
        <taxon>Isochrysidales</taxon>
        <taxon>Noelaerhabdaceae</taxon>
        <taxon>Emiliania</taxon>
    </lineage>
</organism>